<dbReference type="GeneID" id="55013237"/>
<organism evidence="2 3">
    <name type="scientific">Salmonella phage ZCSE2</name>
    <dbReference type="NCBI Taxonomy" id="2562175"/>
    <lineage>
        <taxon>Viruses</taxon>
        <taxon>Duplodnaviria</taxon>
        <taxon>Heunggongvirae</taxon>
        <taxon>Uroviricota</taxon>
        <taxon>Caudoviricetes</taxon>
        <taxon>Loughboroughvirus</taxon>
        <taxon>Loughboroughvirus ZCSE2</taxon>
    </lineage>
</organism>
<dbReference type="KEGG" id="vg:55013237"/>
<feature type="region of interest" description="Disordered" evidence="1">
    <location>
        <begin position="115"/>
        <end position="156"/>
    </location>
</feature>
<proteinExistence type="predicted"/>
<dbReference type="RefSeq" id="YP_009821751.1">
    <property type="nucleotide sequence ID" value="NC_048179.1"/>
</dbReference>
<accession>A0A4D6DXV3</accession>
<sequence length="156" mass="16717">MSEKLTFVSGKEEVNGVMYPAAGTGARFVWDLADQAHEAGESSSDVMDKVVAQTEMSRGTVSSQLTYWRKATGKVLAKRIDTAKAERDAAKAEEKRLKAEARAKAKAEKAEAKAAEQIRKAEEKAEKARQKAEAAKAEAAALAGGNTETDVDNDAE</sequence>
<dbReference type="Proteomes" id="UP000297083">
    <property type="component" value="Segment"/>
</dbReference>
<evidence type="ECO:0000313" key="3">
    <source>
        <dbReference type="Proteomes" id="UP000297083"/>
    </source>
</evidence>
<evidence type="ECO:0000256" key="1">
    <source>
        <dbReference type="SAM" id="MobiDB-lite"/>
    </source>
</evidence>
<name>A0A4D6DXV3_9CAUD</name>
<keyword evidence="3" id="KW-1185">Reference proteome</keyword>
<protein>
    <submittedName>
        <fullName evidence="2">Uncharacterized protein</fullName>
    </submittedName>
</protein>
<evidence type="ECO:0000313" key="2">
    <source>
        <dbReference type="EMBL" id="QBZ70539.1"/>
    </source>
</evidence>
<feature type="compositionally biased region" description="Basic and acidic residues" evidence="1">
    <location>
        <begin position="115"/>
        <end position="136"/>
    </location>
</feature>
<dbReference type="EMBL" id="MK673511">
    <property type="protein sequence ID" value="QBZ70539.1"/>
    <property type="molecule type" value="Genomic_DNA"/>
</dbReference>
<reference evidence="2 3" key="1">
    <citation type="submission" date="2019-03" db="EMBL/GenBank/DDBJ databases">
        <authorList>
            <person name="Connerton I.F."/>
            <person name="El-Shibiny A."/>
            <person name="Hooton S."/>
            <person name="Mohamed A."/>
            <person name="Taha O."/>
            <person name="E-Sherif H.M."/>
            <person name="Connerton P.L."/>
        </authorList>
    </citation>
    <scope>NUCLEOTIDE SEQUENCE [LARGE SCALE GENOMIC DNA]</scope>
</reference>